<dbReference type="AlphaFoldDB" id="A0AAP0Q2A9"/>
<name>A0AAP0Q2A9_9MAGN</name>
<evidence type="ECO:0000313" key="14">
    <source>
        <dbReference type="Proteomes" id="UP001420932"/>
    </source>
</evidence>
<comment type="similarity">
    <text evidence="3">Belongs to the fatty acid desaturase type 1 family.</text>
</comment>
<dbReference type="EMBL" id="JBBNAF010000002">
    <property type="protein sequence ID" value="KAK9164588.1"/>
    <property type="molecule type" value="Genomic_DNA"/>
</dbReference>
<accession>A0AAP0Q2A9</accession>
<keyword evidence="11" id="KW-0275">Fatty acid biosynthesis</keyword>
<evidence type="ECO:0000256" key="11">
    <source>
        <dbReference type="ARBA" id="ARBA00023160"/>
    </source>
</evidence>
<comment type="caution">
    <text evidence="13">The sequence shown here is derived from an EMBL/GenBank/DDBJ whole genome shotgun (WGS) entry which is preliminary data.</text>
</comment>
<keyword evidence="4" id="KW-0444">Lipid biosynthesis</keyword>
<keyword evidence="6" id="KW-0276">Fatty acid metabolism</keyword>
<evidence type="ECO:0000256" key="12">
    <source>
        <dbReference type="SAM" id="Phobius"/>
    </source>
</evidence>
<evidence type="ECO:0000256" key="3">
    <source>
        <dbReference type="ARBA" id="ARBA00009295"/>
    </source>
</evidence>
<dbReference type="PANTHER" id="PTHR11351:SF31">
    <property type="entry name" value="DESATURASE 1, ISOFORM A-RELATED"/>
    <property type="match status" value="1"/>
</dbReference>
<evidence type="ECO:0000313" key="13">
    <source>
        <dbReference type="EMBL" id="KAK9164588.1"/>
    </source>
</evidence>
<protein>
    <recommendedName>
        <fullName evidence="15">Fatty acid desaturase domain-containing protein</fullName>
    </recommendedName>
</protein>
<reference evidence="13 14" key="1">
    <citation type="submission" date="2024-01" db="EMBL/GenBank/DDBJ databases">
        <title>Genome assemblies of Stephania.</title>
        <authorList>
            <person name="Yang L."/>
        </authorList>
    </citation>
    <scope>NUCLEOTIDE SEQUENCE [LARGE SCALE GENOMIC DNA]</scope>
    <source>
        <strain evidence="13">YNDBR</strain>
        <tissue evidence="13">Leaf</tissue>
    </source>
</reference>
<evidence type="ECO:0000256" key="6">
    <source>
        <dbReference type="ARBA" id="ARBA00022832"/>
    </source>
</evidence>
<keyword evidence="14" id="KW-1185">Reference proteome</keyword>
<dbReference type="PANTHER" id="PTHR11351">
    <property type="entry name" value="ACYL-COA DESATURASE"/>
    <property type="match status" value="1"/>
</dbReference>
<evidence type="ECO:0008006" key="15">
    <source>
        <dbReference type="Google" id="ProtNLM"/>
    </source>
</evidence>
<gene>
    <name evidence="13" type="ORF">Syun_005490</name>
</gene>
<evidence type="ECO:0000256" key="9">
    <source>
        <dbReference type="ARBA" id="ARBA00023098"/>
    </source>
</evidence>
<evidence type="ECO:0000256" key="4">
    <source>
        <dbReference type="ARBA" id="ARBA00022516"/>
    </source>
</evidence>
<keyword evidence="7 12" id="KW-1133">Transmembrane helix</keyword>
<dbReference type="Proteomes" id="UP001420932">
    <property type="component" value="Unassembled WGS sequence"/>
</dbReference>
<evidence type="ECO:0000256" key="7">
    <source>
        <dbReference type="ARBA" id="ARBA00022989"/>
    </source>
</evidence>
<keyword evidence="8" id="KW-0560">Oxidoreductase</keyword>
<dbReference type="GO" id="GO:0042761">
    <property type="term" value="P:very long-chain fatty acid biosynthetic process"/>
    <property type="evidence" value="ECO:0007669"/>
    <property type="project" value="TreeGrafter"/>
</dbReference>
<keyword evidence="9" id="KW-0443">Lipid metabolism</keyword>
<proteinExistence type="inferred from homology"/>
<evidence type="ECO:0000256" key="2">
    <source>
        <dbReference type="ARBA" id="ARBA00005189"/>
    </source>
</evidence>
<evidence type="ECO:0000256" key="8">
    <source>
        <dbReference type="ARBA" id="ARBA00023002"/>
    </source>
</evidence>
<evidence type="ECO:0000256" key="1">
    <source>
        <dbReference type="ARBA" id="ARBA00004141"/>
    </source>
</evidence>
<dbReference type="GO" id="GO:0005789">
    <property type="term" value="C:endoplasmic reticulum membrane"/>
    <property type="evidence" value="ECO:0007669"/>
    <property type="project" value="TreeGrafter"/>
</dbReference>
<keyword evidence="10 12" id="KW-0472">Membrane</keyword>
<feature type="transmembrane region" description="Helical" evidence="12">
    <location>
        <begin position="64"/>
        <end position="82"/>
    </location>
</feature>
<evidence type="ECO:0000256" key="5">
    <source>
        <dbReference type="ARBA" id="ARBA00022692"/>
    </source>
</evidence>
<comment type="pathway">
    <text evidence="2">Lipid metabolism.</text>
</comment>
<dbReference type="GO" id="GO:0016717">
    <property type="term" value="F:oxidoreductase activity, acting on paired donors, with oxidation of a pair of donors resulting in the reduction of molecular oxygen to two molecules of water"/>
    <property type="evidence" value="ECO:0007669"/>
    <property type="project" value="InterPro"/>
</dbReference>
<sequence length="225" mass="26118">MVAVEEKNIISSHKIPFSDVVAKKRRNAIWNRVWNIRDMIYATVLVLVHLLCLFAPFYFNWKAFWVAVVLYWITGNGVTISYHRNLAHMSFKLPKVLEYFLLIVLPMHYRDIQSTGLANTGRKTQECSGFEKAVFLCISHENVLAPSYCTWNSPVQMGRHAFSGVGHGWHNNHHAFEFSATFQNKWWQVDIAWCVIRLLERVGLATDVKVPSESQKQKMKTYLSK</sequence>
<feature type="transmembrane region" description="Helical" evidence="12">
    <location>
        <begin position="39"/>
        <end position="58"/>
    </location>
</feature>
<comment type="subcellular location">
    <subcellularLocation>
        <location evidence="1">Membrane</location>
        <topology evidence="1">Multi-pass membrane protein</topology>
    </subcellularLocation>
</comment>
<organism evidence="13 14">
    <name type="scientific">Stephania yunnanensis</name>
    <dbReference type="NCBI Taxonomy" id="152371"/>
    <lineage>
        <taxon>Eukaryota</taxon>
        <taxon>Viridiplantae</taxon>
        <taxon>Streptophyta</taxon>
        <taxon>Embryophyta</taxon>
        <taxon>Tracheophyta</taxon>
        <taxon>Spermatophyta</taxon>
        <taxon>Magnoliopsida</taxon>
        <taxon>Ranunculales</taxon>
        <taxon>Menispermaceae</taxon>
        <taxon>Menispermoideae</taxon>
        <taxon>Cissampelideae</taxon>
        <taxon>Stephania</taxon>
    </lineage>
</organism>
<keyword evidence="5 12" id="KW-0812">Transmembrane</keyword>
<dbReference type="InterPro" id="IPR015876">
    <property type="entry name" value="Acyl-CoA_DS"/>
</dbReference>
<evidence type="ECO:0000256" key="10">
    <source>
        <dbReference type="ARBA" id="ARBA00023136"/>
    </source>
</evidence>